<dbReference type="Pfam" id="PF13242">
    <property type="entry name" value="Hydrolase_like"/>
    <property type="match status" value="1"/>
</dbReference>
<sequence>LKYINAPSAASNRPLAFAFDVDGVLKHGRFVIPEAKQALQKLESLNIPYIFITNGGGTKESERAAAISKDFHVNVDESQIVLSHTVMKPLAQRLGDKNVLVIGGEEHGQKCREIAESYGFRNVFVPTDILCWNKFIYPFASPPAPQDALAQPHTYRRKHVDFANVPFSAVLLFKDSADHGLDTQIICDLIRSKGGVIGTENDGGKQGVELHFSNPDLIWTTEYPQPRHGQGMFIEALKTIHSIRSPDIDLEYTQYGKPHAVTYNYADNMLQKLIQKKTKSTDKPRVVMVGDNPDSDIQGANSFGWQSALVKTGVYSHGKPKHEPSVVVDNVLKAVEWATQQN</sequence>
<dbReference type="GO" id="GO:0046474">
    <property type="term" value="P:glycerophospholipid biosynthetic process"/>
    <property type="evidence" value="ECO:0007669"/>
    <property type="project" value="TreeGrafter"/>
</dbReference>
<dbReference type="OrthoDB" id="10251048at2759"/>
<organism evidence="1 2">
    <name type="scientific">Wallemia hederae</name>
    <dbReference type="NCBI Taxonomy" id="1540922"/>
    <lineage>
        <taxon>Eukaryota</taxon>
        <taxon>Fungi</taxon>
        <taxon>Dikarya</taxon>
        <taxon>Basidiomycota</taxon>
        <taxon>Wallemiomycotina</taxon>
        <taxon>Wallemiomycetes</taxon>
        <taxon>Wallemiales</taxon>
        <taxon>Wallemiaceae</taxon>
        <taxon>Wallemia</taxon>
    </lineage>
</organism>
<feature type="non-terminal residue" evidence="1">
    <location>
        <position position="1"/>
    </location>
</feature>
<keyword evidence="2" id="KW-1185">Reference proteome</keyword>
<dbReference type="NCBIfam" id="TIGR01456">
    <property type="entry name" value="CECR5"/>
    <property type="match status" value="1"/>
</dbReference>
<dbReference type="InterPro" id="IPR050324">
    <property type="entry name" value="CDP-alcohol_PTase-I"/>
</dbReference>
<dbReference type="InterPro" id="IPR006357">
    <property type="entry name" value="HAD-SF_hydro_IIA"/>
</dbReference>
<protein>
    <submittedName>
        <fullName evidence="1">Uncharacterized protein</fullName>
    </submittedName>
</protein>
<gene>
    <name evidence="1" type="ORF">E3P99_02042</name>
</gene>
<dbReference type="Pfam" id="PF13344">
    <property type="entry name" value="Hydrolase_6"/>
    <property type="match status" value="1"/>
</dbReference>
<dbReference type="PANTHER" id="PTHR14269">
    <property type="entry name" value="CDP-DIACYLGLYCEROL--GLYCEROL-3-PHOSPHATE 3-PHOSPHATIDYLTRANSFERASE-RELATED"/>
    <property type="match status" value="1"/>
</dbReference>
<dbReference type="PANTHER" id="PTHR14269:SF4">
    <property type="entry name" value="CAT EYE SYNDROME CRITICAL REGION PROTEIN 5"/>
    <property type="match status" value="1"/>
</dbReference>
<accession>A0A4T0FPS4</accession>
<dbReference type="Gene3D" id="3.40.50.1000">
    <property type="entry name" value="HAD superfamily/HAD-like"/>
    <property type="match status" value="2"/>
</dbReference>
<dbReference type="AlphaFoldDB" id="A0A4T0FPS4"/>
<evidence type="ECO:0000313" key="1">
    <source>
        <dbReference type="EMBL" id="TIA89554.1"/>
    </source>
</evidence>
<dbReference type="GO" id="GO:0005739">
    <property type="term" value="C:mitochondrion"/>
    <property type="evidence" value="ECO:0007669"/>
    <property type="project" value="TreeGrafter"/>
</dbReference>
<dbReference type="Proteomes" id="UP000310189">
    <property type="component" value="Unassembled WGS sequence"/>
</dbReference>
<dbReference type="SUPFAM" id="SSF56784">
    <property type="entry name" value="HAD-like"/>
    <property type="match status" value="1"/>
</dbReference>
<comment type="caution">
    <text evidence="1">The sequence shown here is derived from an EMBL/GenBank/DDBJ whole genome shotgun (WGS) entry which is preliminary data.</text>
</comment>
<dbReference type="InterPro" id="IPR006353">
    <property type="entry name" value="HAD-SF_hydro_IIA_CECR5"/>
</dbReference>
<reference evidence="1 2" key="1">
    <citation type="submission" date="2019-03" db="EMBL/GenBank/DDBJ databases">
        <title>Sequencing 23 genomes of Wallemia ichthyophaga.</title>
        <authorList>
            <person name="Gostincar C."/>
        </authorList>
    </citation>
    <scope>NUCLEOTIDE SEQUENCE [LARGE SCALE GENOMIC DNA]</scope>
    <source>
        <strain evidence="1 2">EXF-5753</strain>
    </source>
</reference>
<evidence type="ECO:0000313" key="2">
    <source>
        <dbReference type="Proteomes" id="UP000310189"/>
    </source>
</evidence>
<name>A0A4T0FPS4_9BASI</name>
<dbReference type="EMBL" id="SPNW01000026">
    <property type="protein sequence ID" value="TIA89554.1"/>
    <property type="molecule type" value="Genomic_DNA"/>
</dbReference>
<dbReference type="InterPro" id="IPR036412">
    <property type="entry name" value="HAD-like_sf"/>
</dbReference>
<dbReference type="InterPro" id="IPR023214">
    <property type="entry name" value="HAD_sf"/>
</dbReference>
<proteinExistence type="predicted"/>
<dbReference type="NCBIfam" id="TIGR01460">
    <property type="entry name" value="HAD-SF-IIA"/>
    <property type="match status" value="1"/>
</dbReference>